<keyword evidence="1" id="KW-0732">Signal</keyword>
<accession>A0A5B8VEW9</accession>
<dbReference type="CDD" id="cd00146">
    <property type="entry name" value="PKD"/>
    <property type="match status" value="1"/>
</dbReference>
<evidence type="ECO:0000256" key="1">
    <source>
        <dbReference type="SAM" id="SignalP"/>
    </source>
</evidence>
<dbReference type="KEGG" id="pgin:FRZ67_20810"/>
<feature type="domain" description="PKD" evidence="2">
    <location>
        <begin position="334"/>
        <end position="396"/>
    </location>
</feature>
<feature type="chain" id="PRO_5022740227" evidence="1">
    <location>
        <begin position="28"/>
        <end position="1793"/>
    </location>
</feature>
<feature type="signal peptide" evidence="1">
    <location>
        <begin position="1"/>
        <end position="27"/>
    </location>
</feature>
<sequence>MTNCFKTFKIISCIVFQYLLNNVVLFAQAPAIISFSPTTVCQGDAVTITGTNFTGIKSVKLGTDTASKFTVNSATSITAYVSVKATTGTVIVTTGNGADTTTEKLTINPLPVPGLADINNPDAPFTYCNGLTTTYTLVVGNSTTQAGSGASYDIDWGDGSAHFTQTDWAANAQTTHTYTNQGYFKIKFTVTTSNGCSKTATYNFYNGTNPLASITTTASTVNLCAPADVTFVIGNWANNSPGTTYQLDFGDGTSPVTLQHPLNNADTAQQVTHTYKTSSCPKTDYTAILQPTNACYTTTYTVNQIIIRDKPIADFAIDTPVCVTDAVCFTNKTTDGSSGNNCNTISNYTWDFGDGSTSTATTPPCHNYTDAGTYTVTLTSSNATCGGDIKTKTVVVKETSQSPVVSATPVSYCQDETAVQLTATGTGLLWYTSVTGGTGTSVAPTPSTAIPGTTTYYVSQTLAGKCESPRVPVTVVVHAIPAEPGVSTPVNLCKGQAATPLTATGTGLLWYTTAIGGTGSSTAPTPSTAATGTFNFYVSQTVSDCESKRAVITVNVESLPGAPVVVSPIIYCQNQPAVPLTASGTGLRWYTTATGGTGSTVAPTPSTTTVGNSDYYVSQSTNCGEGPRALITVTTKAAPSATISYPVTNLCNVNNTAQTPNPPVNVNLTGSTGGTYTISPSPGLPVNASTGTIDPSGATAGTYTIYYRITGTGGCSDFVTSTTVTVNSTPNASITYPSICTSNGDVKVQLTGSSGGSYTSTAGLTINAATGTITASTSIPGNYVVTYTIAPSSPCPGFTTTTNVTVTKAPSATITYNVSNLCNVTNTASTPNPPIDVVLTGNTGGTYSIQPATGLPINTINGRIDPSGAAAGTYTISYTIPGSGGCTDFVTTATVTVNGTPEATISYPPICTSTNAISVQLNGTQGGSFSSTTGLTIDAATGVITASTSTAGDYIVTYSIAASAPCPGFTTTTKVTITKAPFATISYAATNLCNVINSANTPNPKVDVMLTGNKGGTYTVSPSTGLPINTVTGTIDPSGAVAGTYTISYTIAAAGGCAEFVTTTQITINSTPTAAIQYPASSYCRGVTIPQAVTFSGTTGGTYSSAQGLSVNSTTGAINPSLSLPGTYTVTYTIQPSAPCPGFVTTTTVTINDSPVITFSSLVQSICSGGTAVFKPLSTVANTLYTWSVTSALPAGVTGVTSGTTSDPNASISLLFTNTSSVSQSIIIHVVPTNPTQNPCDGAPTDLTLIINPIPAALVTDTFKYCMHTPPETLTVNAVPGNTVNWYDGNLNPLNAAPLINTNTPATFTFYASQSNSYGCESGKSKVTAVVNATAKIISSSYTNPTACGIPSGSIVLNVLDLNNNAMPNISFIVHYTKFQTAYAIVATSDANGKITIPLVAGTYSNIYVESNNCLSQKIPDVFVLKDPDPPAQPIAGYNGPLCSENMLSLSASSPTSSETYPIDYVWVGPAFGPLADTTRNTVISFPSAPVSYAGTYIVYAIQNNCISPATNFIVTIKQSPTKPQVTTRSPLCVGDNLSLQATSSIPGNSILSFVWNGPGTGFPVNNAYAAINNVQVQDGGVYSITVTSAQTGCSSTTDTLIKIGNYPIVKFAQDTLTVPTGYLLNLATTITNANDPNVLPMKSYAWTPSQNINCNDAICSAPVAAVKNAGCYYLNATNVYGCVGRDTICVKVFCQSSQVFMPNAFTPNGNASNAVFMVRASGIASVKSFRIFNRWGRLVFERTNFSPNSAAYGWNGLINGRPADVGVYIYTVDVICENGVPYTYKGNVTLLR</sequence>
<dbReference type="SUPFAM" id="SSF49299">
    <property type="entry name" value="PKD domain"/>
    <property type="match status" value="3"/>
</dbReference>
<protein>
    <submittedName>
        <fullName evidence="3">T9SS type B sorting domain-containing protein</fullName>
    </submittedName>
</protein>
<dbReference type="InterPro" id="IPR035986">
    <property type="entry name" value="PKD_dom_sf"/>
</dbReference>
<dbReference type="Pfam" id="PF18911">
    <property type="entry name" value="PKD_4"/>
    <property type="match status" value="1"/>
</dbReference>
<evidence type="ECO:0000313" key="3">
    <source>
        <dbReference type="EMBL" id="QEC69623.1"/>
    </source>
</evidence>
<dbReference type="InterPro" id="IPR044023">
    <property type="entry name" value="Ig_7"/>
</dbReference>
<dbReference type="SMART" id="SM00089">
    <property type="entry name" value="PKD"/>
    <property type="match status" value="4"/>
</dbReference>
<organism evidence="3 4">
    <name type="scientific">Panacibacter ginsenosidivorans</name>
    <dbReference type="NCBI Taxonomy" id="1813871"/>
    <lineage>
        <taxon>Bacteria</taxon>
        <taxon>Pseudomonadati</taxon>
        <taxon>Bacteroidota</taxon>
        <taxon>Chitinophagia</taxon>
        <taxon>Chitinophagales</taxon>
        <taxon>Chitinophagaceae</taxon>
        <taxon>Panacibacter</taxon>
    </lineage>
</organism>
<evidence type="ECO:0000313" key="4">
    <source>
        <dbReference type="Proteomes" id="UP000321533"/>
    </source>
</evidence>
<dbReference type="Gene3D" id="2.60.40.10">
    <property type="entry name" value="Immunoglobulins"/>
    <property type="match status" value="5"/>
</dbReference>
<dbReference type="InterPro" id="IPR026341">
    <property type="entry name" value="T9SS_type_B"/>
</dbReference>
<keyword evidence="4" id="KW-1185">Reference proteome</keyword>
<dbReference type="InterPro" id="IPR013783">
    <property type="entry name" value="Ig-like_fold"/>
</dbReference>
<dbReference type="Pfam" id="PF13585">
    <property type="entry name" value="CHU_C"/>
    <property type="match status" value="1"/>
</dbReference>
<reference evidence="3 4" key="1">
    <citation type="journal article" date="2016" name="Int. J. Syst. Evol. Microbiol.">
        <title>Panacibacter ginsenosidivorans gen. nov., sp. nov., with ginsenoside converting activity isolated from soil of a ginseng field.</title>
        <authorList>
            <person name="Siddiqi M.Z."/>
            <person name="Muhammad Shafi S."/>
            <person name="Choi K.D."/>
            <person name="Im W.T."/>
        </authorList>
    </citation>
    <scope>NUCLEOTIDE SEQUENCE [LARGE SCALE GENOMIC DNA]</scope>
    <source>
        <strain evidence="3 4">Gsoil1550</strain>
    </source>
</reference>
<dbReference type="Proteomes" id="UP000321533">
    <property type="component" value="Chromosome"/>
</dbReference>
<gene>
    <name evidence="3" type="ORF">FRZ67_20810</name>
</gene>
<dbReference type="Pfam" id="PF19081">
    <property type="entry name" value="Ig_7"/>
    <property type="match status" value="4"/>
</dbReference>
<dbReference type="InterPro" id="IPR022409">
    <property type="entry name" value="PKD/Chitinase_dom"/>
</dbReference>
<feature type="domain" description="PKD" evidence="2">
    <location>
        <begin position="142"/>
        <end position="203"/>
    </location>
</feature>
<name>A0A5B8VEW9_9BACT</name>
<dbReference type="InterPro" id="IPR014756">
    <property type="entry name" value="Ig_E-set"/>
</dbReference>
<dbReference type="InterPro" id="IPR000601">
    <property type="entry name" value="PKD_dom"/>
</dbReference>
<dbReference type="SUPFAM" id="SSF81296">
    <property type="entry name" value="E set domains"/>
    <property type="match status" value="1"/>
</dbReference>
<proteinExistence type="predicted"/>
<evidence type="ECO:0000259" key="2">
    <source>
        <dbReference type="PROSITE" id="PS50093"/>
    </source>
</evidence>
<dbReference type="EMBL" id="CP042435">
    <property type="protein sequence ID" value="QEC69623.1"/>
    <property type="molecule type" value="Genomic_DNA"/>
</dbReference>
<dbReference type="NCBIfam" id="TIGR04131">
    <property type="entry name" value="Bac_Flav_CTERM"/>
    <property type="match status" value="1"/>
</dbReference>
<dbReference type="PROSITE" id="PS50093">
    <property type="entry name" value="PKD"/>
    <property type="match status" value="2"/>
</dbReference>